<dbReference type="RefSeq" id="WP_145248430.1">
    <property type="nucleotide sequence ID" value="NZ_CP036278.1"/>
</dbReference>
<dbReference type="InterPro" id="IPR050595">
    <property type="entry name" value="Bact_response_regulator"/>
</dbReference>
<dbReference type="Pfam" id="PF00072">
    <property type="entry name" value="Response_reg"/>
    <property type="match status" value="1"/>
</dbReference>
<feature type="modified residue" description="4-aspartylphosphate" evidence="2">
    <location>
        <position position="55"/>
    </location>
</feature>
<dbReference type="Proteomes" id="UP000315750">
    <property type="component" value="Chromosome"/>
</dbReference>
<dbReference type="KEGG" id="amuc:Pan181_35410"/>
<keyword evidence="1 2" id="KW-0597">Phosphoprotein</keyword>
<evidence type="ECO:0000313" key="4">
    <source>
        <dbReference type="EMBL" id="QDU57326.1"/>
    </source>
</evidence>
<dbReference type="AlphaFoldDB" id="A0A518ARJ1"/>
<dbReference type="GO" id="GO:0000160">
    <property type="term" value="P:phosphorelay signal transduction system"/>
    <property type="evidence" value="ECO:0007669"/>
    <property type="project" value="InterPro"/>
</dbReference>
<gene>
    <name evidence="4" type="primary">pdtaR_2</name>
    <name evidence="4" type="ORF">Pan181_35410</name>
</gene>
<dbReference type="SMART" id="SM00448">
    <property type="entry name" value="REC"/>
    <property type="match status" value="1"/>
</dbReference>
<evidence type="ECO:0000256" key="2">
    <source>
        <dbReference type="PROSITE-ProRule" id="PRU00169"/>
    </source>
</evidence>
<name>A0A518ARJ1_9BACT</name>
<evidence type="ECO:0000256" key="1">
    <source>
        <dbReference type="ARBA" id="ARBA00022553"/>
    </source>
</evidence>
<dbReference type="InterPro" id="IPR001789">
    <property type="entry name" value="Sig_transdc_resp-reg_receiver"/>
</dbReference>
<proteinExistence type="predicted"/>
<dbReference type="PANTHER" id="PTHR44591:SF23">
    <property type="entry name" value="CHEY SUBFAMILY"/>
    <property type="match status" value="1"/>
</dbReference>
<dbReference type="EMBL" id="CP036278">
    <property type="protein sequence ID" value="QDU57326.1"/>
    <property type="molecule type" value="Genomic_DNA"/>
</dbReference>
<accession>A0A518ARJ1</accession>
<reference evidence="4 5" key="1">
    <citation type="submission" date="2019-02" db="EMBL/GenBank/DDBJ databases">
        <title>Deep-cultivation of Planctomycetes and their phenomic and genomic characterization uncovers novel biology.</title>
        <authorList>
            <person name="Wiegand S."/>
            <person name="Jogler M."/>
            <person name="Boedeker C."/>
            <person name="Pinto D."/>
            <person name="Vollmers J."/>
            <person name="Rivas-Marin E."/>
            <person name="Kohn T."/>
            <person name="Peeters S.H."/>
            <person name="Heuer A."/>
            <person name="Rast P."/>
            <person name="Oberbeckmann S."/>
            <person name="Bunk B."/>
            <person name="Jeske O."/>
            <person name="Meyerdierks A."/>
            <person name="Storesund J.E."/>
            <person name="Kallscheuer N."/>
            <person name="Luecker S."/>
            <person name="Lage O.M."/>
            <person name="Pohl T."/>
            <person name="Merkel B.J."/>
            <person name="Hornburger P."/>
            <person name="Mueller R.-W."/>
            <person name="Bruemmer F."/>
            <person name="Labrenz M."/>
            <person name="Spormann A.M."/>
            <person name="Op den Camp H."/>
            <person name="Overmann J."/>
            <person name="Amann R."/>
            <person name="Jetten M.S.M."/>
            <person name="Mascher T."/>
            <person name="Medema M.H."/>
            <person name="Devos D.P."/>
            <person name="Kaster A.-K."/>
            <person name="Ovreas L."/>
            <person name="Rohde M."/>
            <person name="Galperin M.Y."/>
            <person name="Jogler C."/>
        </authorList>
    </citation>
    <scope>NUCLEOTIDE SEQUENCE [LARGE SCALE GENOMIC DNA]</scope>
    <source>
        <strain evidence="4 5">Pan181</strain>
    </source>
</reference>
<sequence>MSEKQRVLIVDDEPDIREGASLWLRSAGYDTVAAVNGEQGIEFAETYKPDGILLDVLMPRMDGMQTLSHLRSSLATRNIPVVMLSASLRDEQRALDAGARYFVHKPYDGRSLVSAVKVSIGQAS</sequence>
<dbReference type="OrthoDB" id="282973at2"/>
<dbReference type="PANTHER" id="PTHR44591">
    <property type="entry name" value="STRESS RESPONSE REGULATOR PROTEIN 1"/>
    <property type="match status" value="1"/>
</dbReference>
<protein>
    <submittedName>
        <fullName evidence="4">Putative transcriptional regulatory protein pdtaR</fullName>
    </submittedName>
</protein>
<keyword evidence="5" id="KW-1185">Reference proteome</keyword>
<organism evidence="4 5">
    <name type="scientific">Aeoliella mucimassa</name>
    <dbReference type="NCBI Taxonomy" id="2527972"/>
    <lineage>
        <taxon>Bacteria</taxon>
        <taxon>Pseudomonadati</taxon>
        <taxon>Planctomycetota</taxon>
        <taxon>Planctomycetia</taxon>
        <taxon>Pirellulales</taxon>
        <taxon>Lacipirellulaceae</taxon>
        <taxon>Aeoliella</taxon>
    </lineage>
</organism>
<dbReference type="InterPro" id="IPR011006">
    <property type="entry name" value="CheY-like_superfamily"/>
</dbReference>
<feature type="domain" description="Response regulatory" evidence="3">
    <location>
        <begin position="6"/>
        <end position="120"/>
    </location>
</feature>
<evidence type="ECO:0000313" key="5">
    <source>
        <dbReference type="Proteomes" id="UP000315750"/>
    </source>
</evidence>
<evidence type="ECO:0000259" key="3">
    <source>
        <dbReference type="PROSITE" id="PS50110"/>
    </source>
</evidence>
<dbReference type="Gene3D" id="3.40.50.2300">
    <property type="match status" value="1"/>
</dbReference>
<dbReference type="PROSITE" id="PS50110">
    <property type="entry name" value="RESPONSE_REGULATORY"/>
    <property type="match status" value="1"/>
</dbReference>
<dbReference type="SUPFAM" id="SSF52172">
    <property type="entry name" value="CheY-like"/>
    <property type="match status" value="1"/>
</dbReference>